<dbReference type="EMBL" id="CP158165">
    <property type="protein sequence ID" value="XBV25438.1"/>
    <property type="molecule type" value="Genomic_DNA"/>
</dbReference>
<name>A0AAU7TF44_9ACTN</name>
<accession>A0AAU7TF44</accession>
<protein>
    <submittedName>
        <fullName evidence="1">Uncharacterized protein</fullName>
    </submittedName>
</protein>
<sequence>MDFAAAHIGNWSGYRRFQWALGAVGWGRFPVLRRVLPEGNGGEVSPEDAGEALRELADFSTAGVIGIRAELYDESGALVATQNPAFGGLFTMGPGYRVGIDDNGLFVTGGDDEELFRARRIGQRTADDGCAWLTDLDHPSRGETLVPTVLPGGASRLLTRSRPYSAGDFAYTVEALTKIFRASVEIRSPVYWT</sequence>
<dbReference type="AlphaFoldDB" id="A0AAU7TF44"/>
<evidence type="ECO:0000313" key="1">
    <source>
        <dbReference type="EMBL" id="XBV25438.1"/>
    </source>
</evidence>
<organism evidence="1">
    <name type="scientific">Kribbella sp. HUAS MG21</name>
    <dbReference type="NCBI Taxonomy" id="3160966"/>
    <lineage>
        <taxon>Bacteria</taxon>
        <taxon>Bacillati</taxon>
        <taxon>Actinomycetota</taxon>
        <taxon>Actinomycetes</taxon>
        <taxon>Propionibacteriales</taxon>
        <taxon>Kribbellaceae</taxon>
        <taxon>Kribbella</taxon>
    </lineage>
</organism>
<proteinExistence type="predicted"/>
<dbReference type="RefSeq" id="WP_350278250.1">
    <property type="nucleotide sequence ID" value="NZ_CP158165.1"/>
</dbReference>
<gene>
    <name evidence="1" type="ORF">ABN611_03245</name>
</gene>
<reference evidence="1" key="1">
    <citation type="submission" date="2024-06" db="EMBL/GenBank/DDBJ databases">
        <title>Kribbella sp. strain HUAS MG21 genome sequences.</title>
        <authorList>
            <person name="Mo P."/>
        </authorList>
    </citation>
    <scope>NUCLEOTIDE SEQUENCE</scope>
    <source>
        <strain evidence="1">HUAS MG21</strain>
    </source>
</reference>